<evidence type="ECO:0000313" key="2">
    <source>
        <dbReference type="EMBL" id="MCD8740386.1"/>
    </source>
</evidence>
<evidence type="ECO:0008006" key="4">
    <source>
        <dbReference type="Google" id="ProtNLM"/>
    </source>
</evidence>
<name>A0ABS8U485_9SPHI</name>
<keyword evidence="3" id="KW-1185">Reference proteome</keyword>
<feature type="signal peptide" evidence="1">
    <location>
        <begin position="1"/>
        <end position="19"/>
    </location>
</feature>
<proteinExistence type="predicted"/>
<dbReference type="RefSeq" id="WP_232176785.1">
    <property type="nucleotide sequence ID" value="NZ_JAJPWV010000002.1"/>
</dbReference>
<dbReference type="Proteomes" id="UP001199919">
    <property type="component" value="Unassembled WGS sequence"/>
</dbReference>
<evidence type="ECO:0000256" key="1">
    <source>
        <dbReference type="SAM" id="SignalP"/>
    </source>
</evidence>
<comment type="caution">
    <text evidence="2">The sequence shown here is derived from an EMBL/GenBank/DDBJ whole genome shotgun (WGS) entry which is preliminary data.</text>
</comment>
<organism evidence="2 3">
    <name type="scientific">Mucilaginibacter roseus</name>
    <dbReference type="NCBI Taxonomy" id="1528868"/>
    <lineage>
        <taxon>Bacteria</taxon>
        <taxon>Pseudomonadati</taxon>
        <taxon>Bacteroidota</taxon>
        <taxon>Sphingobacteriia</taxon>
        <taxon>Sphingobacteriales</taxon>
        <taxon>Sphingobacteriaceae</taxon>
        <taxon>Mucilaginibacter</taxon>
    </lineage>
</organism>
<feature type="chain" id="PRO_5045483305" description="WG repeat-containing protein" evidence="1">
    <location>
        <begin position="20"/>
        <end position="305"/>
    </location>
</feature>
<keyword evidence="1" id="KW-0732">Signal</keyword>
<accession>A0ABS8U485</accession>
<reference evidence="2 3" key="1">
    <citation type="submission" date="2021-12" db="EMBL/GenBank/DDBJ databases">
        <title>Mucilaginibacter roseus genome.</title>
        <authorList>
            <person name="Ferreira J.R."/>
            <person name="Newman J.D."/>
        </authorList>
    </citation>
    <scope>NUCLEOTIDE SEQUENCE [LARGE SCALE GENOMIC DNA]</scope>
    <source>
        <strain evidence="2 3">LMG 28454</strain>
    </source>
</reference>
<dbReference type="EMBL" id="JAJPWV010000002">
    <property type="protein sequence ID" value="MCD8740386.1"/>
    <property type="molecule type" value="Genomic_DNA"/>
</dbReference>
<sequence>MKNTLLILLIALINFPAFCQSKADSIEIARLLKIDKMAKRPDRYFFGPVPYRTLEETIGEEYMILPLDSGMKKFGYTYIRAQGSIKRLYSKDIEGKLLVLKSVTKDSAYFADSDGNKYVSVIAYNHTIANIAPIAEFKFARKLYLNKTLWIKTFTVKVGNHRDVINTETKNAIFEPVHILDIVPSTSNMYPLVFIIKTSDGTIGYTVAALSKTNTDRDPDFDFYNRFYIKDPKLIYKYTPAMWANLKKSKVIIGMTEEQVLLIRKDPDQVNKVIVGGKVYKDWIYLEPKYHSYLFLNGKVTMVKE</sequence>
<evidence type="ECO:0000313" key="3">
    <source>
        <dbReference type="Proteomes" id="UP001199919"/>
    </source>
</evidence>
<protein>
    <recommendedName>
        <fullName evidence="4">WG repeat-containing protein</fullName>
    </recommendedName>
</protein>
<gene>
    <name evidence="2" type="ORF">LT679_07210</name>
</gene>